<evidence type="ECO:0000313" key="2">
    <source>
        <dbReference type="Proteomes" id="UP000812287"/>
    </source>
</evidence>
<keyword evidence="2" id="KW-1185">Reference proteome</keyword>
<reference evidence="1" key="1">
    <citation type="submission" date="2020-11" db="EMBL/GenBank/DDBJ databases">
        <title>Adaptations for nitrogen fixation in a non-lichenized fungal sporocarp promotes dispersal by wood-feeding termites.</title>
        <authorList>
            <consortium name="DOE Joint Genome Institute"/>
            <person name="Koch R.A."/>
            <person name="Yoon G."/>
            <person name="Arayal U."/>
            <person name="Lail K."/>
            <person name="Amirebrahimi M."/>
            <person name="Labutti K."/>
            <person name="Lipzen A."/>
            <person name="Riley R."/>
            <person name="Barry K."/>
            <person name="Henrissat B."/>
            <person name="Grigoriev I.V."/>
            <person name="Herr J.R."/>
            <person name="Aime M.C."/>
        </authorList>
    </citation>
    <scope>NUCLEOTIDE SEQUENCE</scope>
    <source>
        <strain evidence="1">MCA 3950</strain>
    </source>
</reference>
<protein>
    <submittedName>
        <fullName evidence="1">Uncharacterized protein</fullName>
    </submittedName>
</protein>
<evidence type="ECO:0000313" key="1">
    <source>
        <dbReference type="EMBL" id="KAG7442472.1"/>
    </source>
</evidence>
<dbReference type="Proteomes" id="UP000812287">
    <property type="component" value="Unassembled WGS sequence"/>
</dbReference>
<organism evidence="1 2">
    <name type="scientific">Guyanagaster necrorhizus</name>
    <dbReference type="NCBI Taxonomy" id="856835"/>
    <lineage>
        <taxon>Eukaryota</taxon>
        <taxon>Fungi</taxon>
        <taxon>Dikarya</taxon>
        <taxon>Basidiomycota</taxon>
        <taxon>Agaricomycotina</taxon>
        <taxon>Agaricomycetes</taxon>
        <taxon>Agaricomycetidae</taxon>
        <taxon>Agaricales</taxon>
        <taxon>Marasmiineae</taxon>
        <taxon>Physalacriaceae</taxon>
        <taxon>Guyanagaster</taxon>
    </lineage>
</organism>
<comment type="caution">
    <text evidence="1">The sequence shown here is derived from an EMBL/GenBank/DDBJ whole genome shotgun (WGS) entry which is preliminary data.</text>
</comment>
<proteinExistence type="predicted"/>
<gene>
    <name evidence="1" type="ORF">BT62DRAFT_1010435</name>
</gene>
<accession>A0A9P7VKU4</accession>
<sequence length="223" mass="24515">MSFTAVTATVAVGLSLNDGVMFSIATPEDLSGHLVSDLCHECFKFKIAWTSGHGQDDLGGGIPTSRLWAPNCFDGRFMAVLFSDLLEQHPLNEQRVRVNVRMSDGTERPAARHSHGMHRPTRVCVRGGFPEKGGMRATILVSPCRGSLGLGRVLPRHVNQEIGRSGTKMIHTLRKGLDKHDQLGYKQNSALNDGEVQLQSIRTVHQNRDISSWAIRSVIVLVV</sequence>
<name>A0A9P7VKU4_9AGAR</name>
<dbReference type="RefSeq" id="XP_043035972.1">
    <property type="nucleotide sequence ID" value="XM_043177651.1"/>
</dbReference>
<dbReference type="AlphaFoldDB" id="A0A9P7VKU4"/>
<dbReference type="GeneID" id="66099938"/>
<dbReference type="EMBL" id="MU250551">
    <property type="protein sequence ID" value="KAG7442472.1"/>
    <property type="molecule type" value="Genomic_DNA"/>
</dbReference>